<dbReference type="Proteomes" id="UP000061809">
    <property type="component" value="Chromosome"/>
</dbReference>
<dbReference type="GO" id="GO:0003677">
    <property type="term" value="F:DNA binding"/>
    <property type="evidence" value="ECO:0007669"/>
    <property type="project" value="UniProtKB-KW"/>
</dbReference>
<protein>
    <submittedName>
        <fullName evidence="2">DNA-binding response regulator</fullName>
    </submittedName>
</protein>
<dbReference type="AlphaFoldDB" id="A0A0P0FNQ2"/>
<sequence>MLFVNFVAEVNLIEMAMNKKLYRSILCGWIAALACMALLWCVAVCHSARQGKAAVKEVAKENLCEAVELELDREFERMKIPYSRFFGEKKHTKRLSVTEKGMFEVMIDSVKETQALYSLEVMGAKVDVLFSLDSFPLERIYDNWQERIKNSQNGVSSTLFLKRTPLGEDAAQESYLGDSTICFPQNELGTYYLDCMYTTVLTAYLLPAFWQSVDWTSTWVLLLSCVWLILFFSLLVWFMILKLRKRRATGTSVQDTYQIGEYVFNILKHTLTCQGIEKPCSLQNSKLLYAFLTAPDHFLTYDEIAKVCGWSLDSAGLGERRRNAIRNLRELFDNKVDFLSLPGKKACQMVIPKQEHAKG</sequence>
<reference evidence="2 4" key="2">
    <citation type="submission" date="2018-08" db="EMBL/GenBank/DDBJ databases">
        <title>A genome reference for cultivated species of the human gut microbiota.</title>
        <authorList>
            <person name="Zou Y."/>
            <person name="Xue W."/>
            <person name="Luo G."/>
        </authorList>
    </citation>
    <scope>NUCLEOTIDE SEQUENCE [LARGE SCALE GENOMIC DNA]</scope>
    <source>
        <strain evidence="2 4">AF22-3AC</strain>
    </source>
</reference>
<dbReference type="KEGG" id="bcel:BcellWH2_01959"/>
<dbReference type="EMBL" id="QRVJ01000021">
    <property type="protein sequence ID" value="RGS34555.1"/>
    <property type="molecule type" value="Genomic_DNA"/>
</dbReference>
<dbReference type="PATRIC" id="fig|246787.4.peg.2017"/>
<name>A0A0P0FNQ2_9BACE</name>
<dbReference type="InterPro" id="IPR036388">
    <property type="entry name" value="WH-like_DNA-bd_sf"/>
</dbReference>
<dbReference type="GO" id="GO:0006355">
    <property type="term" value="P:regulation of DNA-templated transcription"/>
    <property type="evidence" value="ECO:0007669"/>
    <property type="project" value="InterPro"/>
</dbReference>
<dbReference type="Gene3D" id="1.10.10.10">
    <property type="entry name" value="Winged helix-like DNA-binding domain superfamily/Winged helix DNA-binding domain"/>
    <property type="match status" value="1"/>
</dbReference>
<evidence type="ECO:0000313" key="4">
    <source>
        <dbReference type="Proteomes" id="UP000283341"/>
    </source>
</evidence>
<gene>
    <name evidence="1" type="ORF">BcellWH2_01959</name>
    <name evidence="2" type="ORF">DWX97_19190</name>
</gene>
<organism evidence="1 3">
    <name type="scientific">Bacteroides cellulosilyticus</name>
    <dbReference type="NCBI Taxonomy" id="246787"/>
    <lineage>
        <taxon>Bacteria</taxon>
        <taxon>Pseudomonadati</taxon>
        <taxon>Bacteroidota</taxon>
        <taxon>Bacteroidia</taxon>
        <taxon>Bacteroidales</taxon>
        <taxon>Bacteroidaceae</taxon>
        <taxon>Bacteroides</taxon>
    </lineage>
</organism>
<accession>A0A0P0FNQ2</accession>
<dbReference type="InterPro" id="IPR016032">
    <property type="entry name" value="Sig_transdc_resp-reg_C-effctor"/>
</dbReference>
<proteinExistence type="predicted"/>
<evidence type="ECO:0000313" key="2">
    <source>
        <dbReference type="EMBL" id="RGS34555.1"/>
    </source>
</evidence>
<evidence type="ECO:0000313" key="1">
    <source>
        <dbReference type="EMBL" id="ALJ59205.1"/>
    </source>
</evidence>
<dbReference type="SUPFAM" id="SSF46894">
    <property type="entry name" value="C-terminal effector domain of the bipartite response regulators"/>
    <property type="match status" value="1"/>
</dbReference>
<keyword evidence="2" id="KW-0238">DNA-binding</keyword>
<evidence type="ECO:0000313" key="3">
    <source>
        <dbReference type="Proteomes" id="UP000061809"/>
    </source>
</evidence>
<reference evidence="1 3" key="1">
    <citation type="journal article" date="2015" name="Science">
        <title>Genetic determinants of in vivo fitness and diet responsiveness in multiple human gut Bacteroides.</title>
        <authorList>
            <person name="Wu M."/>
            <person name="McNulty N.P."/>
            <person name="Rodionov D.A."/>
            <person name="Khoroshkin M.S."/>
            <person name="Griffin N.W."/>
            <person name="Cheng J."/>
            <person name="Latreille P."/>
            <person name="Kerstetter R.A."/>
            <person name="Terrapon N."/>
            <person name="Henrissat B."/>
            <person name="Osterman A.L."/>
            <person name="Gordon J.I."/>
        </authorList>
    </citation>
    <scope>NUCLEOTIDE SEQUENCE [LARGE SCALE GENOMIC DNA]</scope>
    <source>
        <strain evidence="1 3">WH2</strain>
    </source>
</reference>
<dbReference type="Proteomes" id="UP000283341">
    <property type="component" value="Unassembled WGS sequence"/>
</dbReference>
<dbReference type="EMBL" id="CP012801">
    <property type="protein sequence ID" value="ALJ59205.1"/>
    <property type="molecule type" value="Genomic_DNA"/>
</dbReference>